<evidence type="ECO:0000259" key="6">
    <source>
        <dbReference type="Pfam" id="PF24456"/>
    </source>
</evidence>
<evidence type="ECO:0000256" key="5">
    <source>
        <dbReference type="SAM" id="Phobius"/>
    </source>
</evidence>
<dbReference type="Pfam" id="PF24456">
    <property type="entry name" value="RHD_RETREG1-3"/>
    <property type="match status" value="1"/>
</dbReference>
<dbReference type="Proteomes" id="UP000192223">
    <property type="component" value="Unplaced"/>
</dbReference>
<keyword evidence="2 5" id="KW-0812">Transmembrane</keyword>
<dbReference type="InterPro" id="IPR057282">
    <property type="entry name" value="RETREG1-3-like_RHD"/>
</dbReference>
<organism evidence="7 8">
    <name type="scientific">Agrilus planipennis</name>
    <name type="common">Emerald ash borer</name>
    <name type="synonym">Agrilus marcopoli</name>
    <dbReference type="NCBI Taxonomy" id="224129"/>
    <lineage>
        <taxon>Eukaryota</taxon>
        <taxon>Metazoa</taxon>
        <taxon>Ecdysozoa</taxon>
        <taxon>Arthropoda</taxon>
        <taxon>Hexapoda</taxon>
        <taxon>Insecta</taxon>
        <taxon>Pterygota</taxon>
        <taxon>Neoptera</taxon>
        <taxon>Endopterygota</taxon>
        <taxon>Coleoptera</taxon>
        <taxon>Polyphaga</taxon>
        <taxon>Elateriformia</taxon>
        <taxon>Buprestoidea</taxon>
        <taxon>Buprestidae</taxon>
        <taxon>Agrilinae</taxon>
        <taxon>Agrilus</taxon>
    </lineage>
</organism>
<evidence type="ECO:0000313" key="7">
    <source>
        <dbReference type="Proteomes" id="UP000192223"/>
    </source>
</evidence>
<evidence type="ECO:0000313" key="8">
    <source>
        <dbReference type="RefSeq" id="XP_018336433.1"/>
    </source>
</evidence>
<dbReference type="RefSeq" id="XP_025837503.1">
    <property type="nucleotide sequence ID" value="XM_025981718.1"/>
</dbReference>
<evidence type="ECO:0000313" key="9">
    <source>
        <dbReference type="RefSeq" id="XP_025837503.1"/>
    </source>
</evidence>
<name>A0A1W4XVD8_AGRPL</name>
<proteinExistence type="predicted"/>
<feature type="transmembrane region" description="Helical" evidence="5">
    <location>
        <begin position="85"/>
        <end position="104"/>
    </location>
</feature>
<dbReference type="AlphaFoldDB" id="A0A1W4XVD8"/>
<dbReference type="GO" id="GO:0005783">
    <property type="term" value="C:endoplasmic reticulum"/>
    <property type="evidence" value="ECO:0007669"/>
    <property type="project" value="UniProtKB-ARBA"/>
</dbReference>
<reference evidence="8 9" key="1">
    <citation type="submission" date="2025-04" db="UniProtKB">
        <authorList>
            <consortium name="RefSeq"/>
        </authorList>
    </citation>
    <scope>IDENTIFICATION</scope>
    <source>
        <tissue evidence="8 9">Entire body</tissue>
    </source>
</reference>
<feature type="transmembrane region" description="Helical" evidence="5">
    <location>
        <begin position="200"/>
        <end position="217"/>
    </location>
</feature>
<dbReference type="OrthoDB" id="6416122at2759"/>
<dbReference type="KEGG" id="apln:108744946"/>
<dbReference type="CTD" id="23204"/>
<dbReference type="STRING" id="224129.A0A1W4XVD8"/>
<protein>
    <submittedName>
        <fullName evidence="8">ADP-ribosylation factor-like protein 6-interacting protein 1 isoform X1</fullName>
    </submittedName>
    <submittedName>
        <fullName evidence="9">ADP-ribosylation factor-like protein 6-interacting protein 1 isoform X2</fullName>
    </submittedName>
</protein>
<keyword evidence="7" id="KW-1185">Reference proteome</keyword>
<gene>
    <name evidence="8 9" type="primary">LOC108744946</name>
</gene>
<feature type="domain" description="RETREG1-3/ARL6IP-like N-terminal reticulon-homology" evidence="6">
    <location>
        <begin position="69"/>
        <end position="226"/>
    </location>
</feature>
<feature type="transmembrane region" description="Helical" evidence="5">
    <location>
        <begin position="110"/>
        <end position="134"/>
    </location>
</feature>
<keyword evidence="3 5" id="KW-1133">Transmembrane helix</keyword>
<dbReference type="GO" id="GO:0016020">
    <property type="term" value="C:membrane"/>
    <property type="evidence" value="ECO:0007669"/>
    <property type="project" value="UniProtKB-SubCell"/>
</dbReference>
<dbReference type="InterPro" id="IPR052114">
    <property type="entry name" value="ER_autophagy_membrane_reg"/>
</dbReference>
<feature type="transmembrane region" description="Helical" evidence="5">
    <location>
        <begin position="178"/>
        <end position="194"/>
    </location>
</feature>
<dbReference type="PANTHER" id="PTHR20952:SF0">
    <property type="entry name" value="ADP-RIBOSYLATION FACTOR-LIKE PROTEIN 6-INTERACTING PROTEIN 1"/>
    <property type="match status" value="1"/>
</dbReference>
<accession>A0A1W4XVD8</accession>
<dbReference type="RefSeq" id="XP_018336433.1">
    <property type="nucleotide sequence ID" value="XM_018480931.1"/>
</dbReference>
<evidence type="ECO:0000256" key="1">
    <source>
        <dbReference type="ARBA" id="ARBA00004141"/>
    </source>
</evidence>
<comment type="subcellular location">
    <subcellularLocation>
        <location evidence="1">Membrane</location>
        <topology evidence="1">Multi-pass membrane protein</topology>
    </subcellularLocation>
</comment>
<keyword evidence="4 5" id="KW-0472">Membrane</keyword>
<evidence type="ECO:0000256" key="4">
    <source>
        <dbReference type="ARBA" id="ARBA00023136"/>
    </source>
</evidence>
<dbReference type="GeneID" id="108744946"/>
<dbReference type="PANTHER" id="PTHR20952">
    <property type="entry name" value="ADP-RIBOSYLATION-LIKE FACTOR 6-INTERACTING PROTEIN"/>
    <property type="match status" value="1"/>
</dbReference>
<sequence length="250" mass="28695">MADQSKEDNGEGLKLKIENNLTDTRNLTDDLYSFSESLIDDQRSIISTFELYDLELEIRKLKRTLENWREIVLPLSSVLKWEKNWYPGAVLGGSTLLFLVLWLLDPSILTTFSLLGLTLTISDYLVPLLISSIYKPDSWTAKKEMEFEGICRSLVIYKTKLQFSLITYYKMRTDRPKLFYLCTIVTLISMAYIGNLFNNLFLTYIFITSTLLIPGMLHNGMLQKYGAIITQAFSGIADNLKNKVGHAKKE</sequence>
<evidence type="ECO:0000256" key="2">
    <source>
        <dbReference type="ARBA" id="ARBA00022692"/>
    </source>
</evidence>
<evidence type="ECO:0000256" key="3">
    <source>
        <dbReference type="ARBA" id="ARBA00022989"/>
    </source>
</evidence>